<keyword evidence="3" id="KW-1185">Reference proteome</keyword>
<evidence type="ECO:0000256" key="1">
    <source>
        <dbReference type="SAM" id="MobiDB-lite"/>
    </source>
</evidence>
<reference evidence="2 3" key="1">
    <citation type="journal article" date="2006" name="Science">
        <title>Phytophthora genome sequences uncover evolutionary origins and mechanisms of pathogenesis.</title>
        <authorList>
            <person name="Tyler B.M."/>
            <person name="Tripathy S."/>
            <person name="Zhang X."/>
            <person name="Dehal P."/>
            <person name="Jiang R.H."/>
            <person name="Aerts A."/>
            <person name="Arredondo F.D."/>
            <person name="Baxter L."/>
            <person name="Bensasson D."/>
            <person name="Beynon J.L."/>
            <person name="Chapman J."/>
            <person name="Damasceno C.M."/>
            <person name="Dorrance A.E."/>
            <person name="Dou D."/>
            <person name="Dickerman A.W."/>
            <person name="Dubchak I.L."/>
            <person name="Garbelotto M."/>
            <person name="Gijzen M."/>
            <person name="Gordon S.G."/>
            <person name="Govers F."/>
            <person name="Grunwald N.J."/>
            <person name="Huang W."/>
            <person name="Ivors K.L."/>
            <person name="Jones R.W."/>
            <person name="Kamoun S."/>
            <person name="Krampis K."/>
            <person name="Lamour K.H."/>
            <person name="Lee M.K."/>
            <person name="McDonald W.H."/>
            <person name="Medina M."/>
            <person name="Meijer H.J."/>
            <person name="Nordberg E.K."/>
            <person name="Maclean D.J."/>
            <person name="Ospina-Giraldo M.D."/>
            <person name="Morris P.F."/>
            <person name="Phuntumart V."/>
            <person name="Putnam N.H."/>
            <person name="Rash S."/>
            <person name="Rose J.K."/>
            <person name="Sakihama Y."/>
            <person name="Salamov A.A."/>
            <person name="Savidor A."/>
            <person name="Scheuring C.F."/>
            <person name="Smith B.M."/>
            <person name="Sobral B.W."/>
            <person name="Terry A."/>
            <person name="Torto-Alalibo T.A."/>
            <person name="Win J."/>
            <person name="Xu Z."/>
            <person name="Zhang H."/>
            <person name="Grigoriev I.V."/>
            <person name="Rokhsar D.S."/>
            <person name="Boore J.L."/>
        </authorList>
    </citation>
    <scope>NUCLEOTIDE SEQUENCE [LARGE SCALE GENOMIC DNA]</scope>
    <source>
        <strain evidence="2 3">P6497</strain>
    </source>
</reference>
<gene>
    <name evidence="2" type="ORF">PHYSODRAFT_466753</name>
</gene>
<name>G4YQU4_PHYSP</name>
<accession>G4YQU4</accession>
<evidence type="ECO:0000313" key="2">
    <source>
        <dbReference type="EMBL" id="EGZ30465.1"/>
    </source>
</evidence>
<dbReference type="RefSeq" id="XP_009517740.1">
    <property type="nucleotide sequence ID" value="XM_009519445.1"/>
</dbReference>
<feature type="region of interest" description="Disordered" evidence="1">
    <location>
        <begin position="151"/>
        <end position="172"/>
    </location>
</feature>
<dbReference type="InParanoid" id="G4YQU4"/>
<dbReference type="AlphaFoldDB" id="G4YQU4"/>
<dbReference type="OMA" id="FESMRRT"/>
<organism evidence="2 3">
    <name type="scientific">Phytophthora sojae (strain P6497)</name>
    <name type="common">Soybean stem and root rot agent</name>
    <name type="synonym">Phytophthora megasperma f. sp. glycines</name>
    <dbReference type="NCBI Taxonomy" id="1094619"/>
    <lineage>
        <taxon>Eukaryota</taxon>
        <taxon>Sar</taxon>
        <taxon>Stramenopiles</taxon>
        <taxon>Oomycota</taxon>
        <taxon>Peronosporomycetes</taxon>
        <taxon>Peronosporales</taxon>
        <taxon>Peronosporaceae</taxon>
        <taxon>Phytophthora</taxon>
    </lineage>
</organism>
<dbReference type="KEGG" id="psoj:PHYSODRAFT_466753"/>
<dbReference type="GeneID" id="20653469"/>
<proteinExistence type="predicted"/>
<protein>
    <submittedName>
        <fullName evidence="2">Uncharacterized protein</fullName>
    </submittedName>
</protein>
<dbReference type="EMBL" id="JH159151">
    <property type="protein sequence ID" value="EGZ30465.1"/>
    <property type="molecule type" value="Genomic_DNA"/>
</dbReference>
<feature type="non-terminal residue" evidence="2">
    <location>
        <position position="1"/>
    </location>
</feature>
<evidence type="ECO:0000313" key="3">
    <source>
        <dbReference type="Proteomes" id="UP000002640"/>
    </source>
</evidence>
<sequence>GGSSVSWRTKTTMSLVTQYKKVPKNQPARKPEPFMLSEEQLLVAHEFESMRRTILNLQRTLDAATVTTLESVQRKTSISIRASKASANSRRSMTMPQRAASTIDLAIEQKSYAIMDTLLQFSQVVEKLQEAPVNFEAFDGIEDDLHTNIFPNGISPRPTSDEQELDTFREME</sequence>
<dbReference type="Proteomes" id="UP000002640">
    <property type="component" value="Unassembled WGS sequence"/>
</dbReference>
<dbReference type="SMR" id="G4YQU4"/>